<keyword evidence="2" id="KW-1133">Transmembrane helix</keyword>
<dbReference type="EMBL" id="ML996573">
    <property type="protein sequence ID" value="KAF2757349.1"/>
    <property type="molecule type" value="Genomic_DNA"/>
</dbReference>
<keyword evidence="4" id="KW-1185">Reference proteome</keyword>
<feature type="compositionally biased region" description="Polar residues" evidence="1">
    <location>
        <begin position="164"/>
        <end position="174"/>
    </location>
</feature>
<evidence type="ECO:0000313" key="4">
    <source>
        <dbReference type="Proteomes" id="UP000799437"/>
    </source>
</evidence>
<feature type="compositionally biased region" description="Polar residues" evidence="1">
    <location>
        <begin position="622"/>
        <end position="635"/>
    </location>
</feature>
<keyword evidence="2" id="KW-0812">Transmembrane</keyword>
<accession>A0A6A6W599</accession>
<feature type="region of interest" description="Disordered" evidence="1">
    <location>
        <begin position="377"/>
        <end position="420"/>
    </location>
</feature>
<dbReference type="Proteomes" id="UP000799437">
    <property type="component" value="Unassembled WGS sequence"/>
</dbReference>
<feature type="compositionally biased region" description="Low complexity" evidence="1">
    <location>
        <begin position="216"/>
        <end position="234"/>
    </location>
</feature>
<evidence type="ECO:0000256" key="2">
    <source>
        <dbReference type="SAM" id="Phobius"/>
    </source>
</evidence>
<feature type="region of interest" description="Disordered" evidence="1">
    <location>
        <begin position="622"/>
        <end position="664"/>
    </location>
</feature>
<proteinExistence type="predicted"/>
<feature type="compositionally biased region" description="Polar residues" evidence="1">
    <location>
        <begin position="646"/>
        <end position="662"/>
    </location>
</feature>
<dbReference type="AlphaFoldDB" id="A0A6A6W599"/>
<protein>
    <submittedName>
        <fullName evidence="3">Uncharacterized protein</fullName>
    </submittedName>
</protein>
<feature type="region of interest" description="Disordered" evidence="1">
    <location>
        <begin position="163"/>
        <end position="243"/>
    </location>
</feature>
<gene>
    <name evidence="3" type="ORF">EJ05DRAFT_500888</name>
</gene>
<evidence type="ECO:0000256" key="1">
    <source>
        <dbReference type="SAM" id="MobiDB-lite"/>
    </source>
</evidence>
<feature type="region of interest" description="Disordered" evidence="1">
    <location>
        <begin position="513"/>
        <end position="545"/>
    </location>
</feature>
<feature type="compositionally biased region" description="Low complexity" evidence="1">
    <location>
        <begin position="518"/>
        <end position="535"/>
    </location>
</feature>
<name>A0A6A6W599_9PEZI</name>
<feature type="compositionally biased region" description="Polar residues" evidence="1">
    <location>
        <begin position="196"/>
        <end position="210"/>
    </location>
</feature>
<dbReference type="RefSeq" id="XP_033599800.1">
    <property type="nucleotide sequence ID" value="XM_033747044.1"/>
</dbReference>
<feature type="compositionally biased region" description="Basic and acidic residues" evidence="1">
    <location>
        <begin position="401"/>
        <end position="420"/>
    </location>
</feature>
<sequence length="759" mass="84288">MAIGPWGAMAIALAGSALLSAVGYGIWRTMHRGEEDQANWWQRFSTEQDNYMRQVRERNLVEMDYRFVLLVEGWEQSTTESLLLRILTGNLKQTSMPDLSDGPSLSLASSFFRINHYLVLEGTYCAADCAIHSLLVSVLKSAIMGPRKPASPLRIMECAEPDSTDPTNIATTASADMVPPPPPLPSKATLPLPVAGTSNPPSRQSMSRTRSYGRISAASMDAPSSSSAEEIPSDMPELERCPNTSGEFSVDWGRLLGSDSPPPINNSYLEPMFCYKINRPPHLGMFTRDIDEDRHLSNLFHPRSLTDGKVHQHMQSSNDYFATDWWQGRCLRCARKLCTPQHHWTNCPFTCIWCEDKHGILRCDSEPTVKEIYNHFDGPEEVASPPKPPSIPISPRVAELSGRDPKVPLPPREDPRTPTRQRELIRSNSMSPVHLENIEQTRRHHPVSLESNNNWSASVSSELRTIKSCTRATTEKVCSLARRVENIERMVHDIHAGVQDHRVQNLADHNRAVSDVTSGTEESSQASGEGSSGVSHRSEHNNSVKAKFLRQQECREIMRALTALDDAQSSFRHIFRGRLENAEEEGAPMSCSQAQSAVETSTTVYSSRSGYQDVSGSFLSTSAMSDSTISPSDHQNMPEIHGPVSPDSTVSGSEDECNSSPDLPSRRRVVIDTVALDHVLIGRELHYYNVSPPVSSDRLQDFPFGDGAYLVPEPLTEPVEDCFIPSSPGHEVGVFNHGMFLCSDQYSNDLLYTDGWEVD</sequence>
<reference evidence="3" key="1">
    <citation type="journal article" date="2020" name="Stud. Mycol.">
        <title>101 Dothideomycetes genomes: a test case for predicting lifestyles and emergence of pathogens.</title>
        <authorList>
            <person name="Haridas S."/>
            <person name="Albert R."/>
            <person name="Binder M."/>
            <person name="Bloem J."/>
            <person name="Labutti K."/>
            <person name="Salamov A."/>
            <person name="Andreopoulos B."/>
            <person name="Baker S."/>
            <person name="Barry K."/>
            <person name="Bills G."/>
            <person name="Bluhm B."/>
            <person name="Cannon C."/>
            <person name="Castanera R."/>
            <person name="Culley D."/>
            <person name="Daum C."/>
            <person name="Ezra D."/>
            <person name="Gonzalez J."/>
            <person name="Henrissat B."/>
            <person name="Kuo A."/>
            <person name="Liang C."/>
            <person name="Lipzen A."/>
            <person name="Lutzoni F."/>
            <person name="Magnuson J."/>
            <person name="Mondo S."/>
            <person name="Nolan M."/>
            <person name="Ohm R."/>
            <person name="Pangilinan J."/>
            <person name="Park H.-J."/>
            <person name="Ramirez L."/>
            <person name="Alfaro M."/>
            <person name="Sun H."/>
            <person name="Tritt A."/>
            <person name="Yoshinaga Y."/>
            <person name="Zwiers L.-H."/>
            <person name="Turgeon B."/>
            <person name="Goodwin S."/>
            <person name="Spatafora J."/>
            <person name="Crous P."/>
            <person name="Grigoriev I."/>
        </authorList>
    </citation>
    <scope>NUCLEOTIDE SEQUENCE</scope>
    <source>
        <strain evidence="3">CBS 121739</strain>
    </source>
</reference>
<dbReference type="GeneID" id="54488098"/>
<organism evidence="3 4">
    <name type="scientific">Pseudovirgaria hyperparasitica</name>
    <dbReference type="NCBI Taxonomy" id="470096"/>
    <lineage>
        <taxon>Eukaryota</taxon>
        <taxon>Fungi</taxon>
        <taxon>Dikarya</taxon>
        <taxon>Ascomycota</taxon>
        <taxon>Pezizomycotina</taxon>
        <taxon>Dothideomycetes</taxon>
        <taxon>Dothideomycetes incertae sedis</taxon>
        <taxon>Acrospermales</taxon>
        <taxon>Acrospermaceae</taxon>
        <taxon>Pseudovirgaria</taxon>
    </lineage>
</organism>
<evidence type="ECO:0000313" key="3">
    <source>
        <dbReference type="EMBL" id="KAF2757349.1"/>
    </source>
</evidence>
<keyword evidence="2" id="KW-0472">Membrane</keyword>
<feature type="transmembrane region" description="Helical" evidence="2">
    <location>
        <begin position="6"/>
        <end position="27"/>
    </location>
</feature>